<dbReference type="Proteomes" id="UP000694888">
    <property type="component" value="Unplaced"/>
</dbReference>
<keyword evidence="1" id="KW-0472">Membrane</keyword>
<dbReference type="RefSeq" id="XP_035829082.1">
    <property type="nucleotide sequence ID" value="XM_035973189.1"/>
</dbReference>
<name>A0ABM1W339_APLCA</name>
<evidence type="ECO:0000313" key="2">
    <source>
        <dbReference type="Proteomes" id="UP000694888"/>
    </source>
</evidence>
<sequence>MDKENFQRQWERFKPAVMRNRAVLISCLVVGLGLIGLAVTYSGGATDHPVTSHCETPQGPSPRNTDSCPWQLVLSDLSHRLRLLEMAFKEQVIAREVIAAEVSNQTDSSQELEKKLQEFSAAMSLVS</sequence>
<dbReference type="GeneID" id="106013608"/>
<protein>
    <submittedName>
        <fullName evidence="3">Uncharacterized protein LOC106013608</fullName>
    </submittedName>
</protein>
<keyword evidence="1" id="KW-1133">Transmembrane helix</keyword>
<evidence type="ECO:0000256" key="1">
    <source>
        <dbReference type="SAM" id="Phobius"/>
    </source>
</evidence>
<evidence type="ECO:0000313" key="3">
    <source>
        <dbReference type="RefSeq" id="XP_035829082.1"/>
    </source>
</evidence>
<reference evidence="3" key="1">
    <citation type="submission" date="2025-08" db="UniProtKB">
        <authorList>
            <consortium name="RefSeq"/>
        </authorList>
    </citation>
    <scope>IDENTIFICATION</scope>
</reference>
<organism evidence="2 3">
    <name type="scientific">Aplysia californica</name>
    <name type="common">California sea hare</name>
    <dbReference type="NCBI Taxonomy" id="6500"/>
    <lineage>
        <taxon>Eukaryota</taxon>
        <taxon>Metazoa</taxon>
        <taxon>Spiralia</taxon>
        <taxon>Lophotrochozoa</taxon>
        <taxon>Mollusca</taxon>
        <taxon>Gastropoda</taxon>
        <taxon>Heterobranchia</taxon>
        <taxon>Euthyneura</taxon>
        <taxon>Tectipleura</taxon>
        <taxon>Aplysiida</taxon>
        <taxon>Aplysioidea</taxon>
        <taxon>Aplysiidae</taxon>
        <taxon>Aplysia</taxon>
    </lineage>
</organism>
<feature type="transmembrane region" description="Helical" evidence="1">
    <location>
        <begin position="21"/>
        <end position="41"/>
    </location>
</feature>
<proteinExistence type="predicted"/>
<accession>A0ABM1W339</accession>
<feature type="non-terminal residue" evidence="3">
    <location>
        <position position="127"/>
    </location>
</feature>
<gene>
    <name evidence="3" type="primary">LOC106013608</name>
</gene>
<keyword evidence="2" id="KW-1185">Reference proteome</keyword>
<keyword evidence="1" id="KW-0812">Transmembrane</keyword>